<comment type="similarity">
    <text evidence="2">Belongs to the metallo-dependent hydrolases superfamily. ACMSD family.</text>
</comment>
<sequence length="175" mass="20423">MFKIDIHTHIIPKNLNELTETFSDPRFLRMDMLDDQNALLQRNNNTFRKIGLNCWHPSKRIEDLSNTKVNMQILSTIPVLFSYWANDKAGYKLSQFLNDHIFQIVQEYPKHFLGLGTIPMQNTDLAIEEMDRCINELKFPGIQIGSNINGENLSEEKFIPIFEHAEKIDCSIFVH</sequence>
<name>A0A383E4T8_9ZZZZ</name>
<evidence type="ECO:0000256" key="3">
    <source>
        <dbReference type="ARBA" id="ARBA00011245"/>
    </source>
</evidence>
<evidence type="ECO:0000256" key="10">
    <source>
        <dbReference type="ARBA" id="ARBA00031120"/>
    </source>
</evidence>
<evidence type="ECO:0000256" key="1">
    <source>
        <dbReference type="ARBA" id="ARBA00005079"/>
    </source>
</evidence>
<dbReference type="GO" id="GO:0046872">
    <property type="term" value="F:metal ion binding"/>
    <property type="evidence" value="ECO:0007669"/>
    <property type="project" value="UniProtKB-KW"/>
</dbReference>
<accession>A0A383E4T8</accession>
<dbReference type="InterPro" id="IPR006680">
    <property type="entry name" value="Amidohydro-rel"/>
</dbReference>
<evidence type="ECO:0000256" key="9">
    <source>
        <dbReference type="ARBA" id="ARBA00023239"/>
    </source>
</evidence>
<proteinExistence type="inferred from homology"/>
<evidence type="ECO:0000313" key="12">
    <source>
        <dbReference type="EMBL" id="SVE51463.1"/>
    </source>
</evidence>
<feature type="domain" description="Amidohydrolase-related" evidence="11">
    <location>
        <begin position="4"/>
        <end position="175"/>
    </location>
</feature>
<evidence type="ECO:0000256" key="6">
    <source>
        <dbReference type="ARBA" id="ARBA00022723"/>
    </source>
</evidence>
<protein>
    <recommendedName>
        <fullName evidence="5">2-amino-3-carboxymuconate-6-semialdehyde decarboxylase</fullName>
        <ecNumber evidence="4">4.1.1.45</ecNumber>
    </recommendedName>
    <alternativeName>
        <fullName evidence="10">Picolinate carboxylase</fullName>
    </alternativeName>
</protein>
<evidence type="ECO:0000259" key="11">
    <source>
        <dbReference type="Pfam" id="PF04909"/>
    </source>
</evidence>
<dbReference type="PANTHER" id="PTHR21240">
    <property type="entry name" value="2-AMINO-3-CARBOXYLMUCONATE-6-SEMIALDEHYDE DECARBOXYLASE"/>
    <property type="match status" value="1"/>
</dbReference>
<dbReference type="EMBL" id="UINC01222604">
    <property type="protein sequence ID" value="SVE51463.1"/>
    <property type="molecule type" value="Genomic_DNA"/>
</dbReference>
<reference evidence="12" key="1">
    <citation type="submission" date="2018-05" db="EMBL/GenBank/DDBJ databases">
        <authorList>
            <person name="Lanie J.A."/>
            <person name="Ng W.-L."/>
            <person name="Kazmierczak K.M."/>
            <person name="Andrzejewski T.M."/>
            <person name="Davidsen T.M."/>
            <person name="Wayne K.J."/>
            <person name="Tettelin H."/>
            <person name="Glass J.I."/>
            <person name="Rusch D."/>
            <person name="Podicherti R."/>
            <person name="Tsui H.-C.T."/>
            <person name="Winkler M.E."/>
        </authorList>
    </citation>
    <scope>NUCLEOTIDE SEQUENCE</scope>
</reference>
<keyword evidence="9" id="KW-0456">Lyase</keyword>
<evidence type="ECO:0000256" key="7">
    <source>
        <dbReference type="ARBA" id="ARBA00022793"/>
    </source>
</evidence>
<organism evidence="12">
    <name type="scientific">marine metagenome</name>
    <dbReference type="NCBI Taxonomy" id="408172"/>
    <lineage>
        <taxon>unclassified sequences</taxon>
        <taxon>metagenomes</taxon>
        <taxon>ecological metagenomes</taxon>
    </lineage>
</organism>
<dbReference type="AlphaFoldDB" id="A0A383E4T8"/>
<dbReference type="InterPro" id="IPR032465">
    <property type="entry name" value="ACMSD"/>
</dbReference>
<dbReference type="Pfam" id="PF04909">
    <property type="entry name" value="Amidohydro_2"/>
    <property type="match status" value="1"/>
</dbReference>
<dbReference type="GO" id="GO:0016787">
    <property type="term" value="F:hydrolase activity"/>
    <property type="evidence" value="ECO:0007669"/>
    <property type="project" value="InterPro"/>
</dbReference>
<evidence type="ECO:0000256" key="2">
    <source>
        <dbReference type="ARBA" id="ARBA00005871"/>
    </source>
</evidence>
<keyword evidence="6" id="KW-0479">Metal-binding</keyword>
<evidence type="ECO:0000256" key="8">
    <source>
        <dbReference type="ARBA" id="ARBA00022833"/>
    </source>
</evidence>
<dbReference type="GO" id="GO:0019748">
    <property type="term" value="P:secondary metabolic process"/>
    <property type="evidence" value="ECO:0007669"/>
    <property type="project" value="TreeGrafter"/>
</dbReference>
<evidence type="ECO:0000256" key="4">
    <source>
        <dbReference type="ARBA" id="ARBA00012365"/>
    </source>
</evidence>
<comment type="subunit">
    <text evidence="3">Monomer.</text>
</comment>
<dbReference type="SUPFAM" id="SSF51556">
    <property type="entry name" value="Metallo-dependent hydrolases"/>
    <property type="match status" value="1"/>
</dbReference>
<dbReference type="PANTHER" id="PTHR21240:SF27">
    <property type="entry name" value="2-AMINO-3-CARBOXYMUCONATE-6-SEMIALDEHYDE DECARBOXYLASE"/>
    <property type="match status" value="1"/>
</dbReference>
<dbReference type="EC" id="4.1.1.45" evidence="4"/>
<dbReference type="GO" id="GO:0005829">
    <property type="term" value="C:cytosol"/>
    <property type="evidence" value="ECO:0007669"/>
    <property type="project" value="TreeGrafter"/>
</dbReference>
<dbReference type="GO" id="GO:0001760">
    <property type="term" value="F:aminocarboxymuconate-semialdehyde decarboxylase activity"/>
    <property type="evidence" value="ECO:0007669"/>
    <property type="project" value="UniProtKB-EC"/>
</dbReference>
<evidence type="ECO:0000256" key="5">
    <source>
        <dbReference type="ARBA" id="ARBA00021214"/>
    </source>
</evidence>
<comment type="pathway">
    <text evidence="1">Secondary metabolite metabolism; quinolate metabolism.</text>
</comment>
<dbReference type="Gene3D" id="3.20.20.140">
    <property type="entry name" value="Metal-dependent hydrolases"/>
    <property type="match status" value="1"/>
</dbReference>
<gene>
    <name evidence="12" type="ORF">METZ01_LOCUS504317</name>
</gene>
<dbReference type="InterPro" id="IPR032466">
    <property type="entry name" value="Metal_Hydrolase"/>
</dbReference>
<keyword evidence="8" id="KW-0862">Zinc</keyword>
<feature type="non-terminal residue" evidence="12">
    <location>
        <position position="175"/>
    </location>
</feature>
<keyword evidence="7" id="KW-0210">Decarboxylase</keyword>